<comment type="caution">
    <text evidence="3">The sequence shown here is derived from an EMBL/GenBank/DDBJ whole genome shotgun (WGS) entry which is preliminary data.</text>
</comment>
<dbReference type="InterPro" id="IPR051091">
    <property type="entry name" value="O-Glucosyltr/Glycosyltrsf_90"/>
</dbReference>
<evidence type="ECO:0000259" key="2">
    <source>
        <dbReference type="SMART" id="SM00672"/>
    </source>
</evidence>
<name>A0A438H9Q3_VITVI</name>
<organism evidence="3 4">
    <name type="scientific">Vitis vinifera</name>
    <name type="common">Grape</name>
    <dbReference type="NCBI Taxonomy" id="29760"/>
    <lineage>
        <taxon>Eukaryota</taxon>
        <taxon>Viridiplantae</taxon>
        <taxon>Streptophyta</taxon>
        <taxon>Embryophyta</taxon>
        <taxon>Tracheophyta</taxon>
        <taxon>Spermatophyta</taxon>
        <taxon>Magnoliopsida</taxon>
        <taxon>eudicotyledons</taxon>
        <taxon>Gunneridae</taxon>
        <taxon>Pentapetalae</taxon>
        <taxon>rosids</taxon>
        <taxon>Vitales</taxon>
        <taxon>Vitaceae</taxon>
        <taxon>Viteae</taxon>
        <taxon>Vitis</taxon>
    </lineage>
</organism>
<gene>
    <name evidence="3" type="primary">rumi_0</name>
    <name evidence="3" type="ORF">CK203_041047</name>
</gene>
<evidence type="ECO:0000313" key="4">
    <source>
        <dbReference type="Proteomes" id="UP000288805"/>
    </source>
</evidence>
<feature type="domain" description="Glycosyl transferase CAP10" evidence="2">
    <location>
        <begin position="162"/>
        <end position="398"/>
    </location>
</feature>
<evidence type="ECO:0000313" key="3">
    <source>
        <dbReference type="EMBL" id="RVW81225.1"/>
    </source>
</evidence>
<feature type="region of interest" description="Disordered" evidence="1">
    <location>
        <begin position="1"/>
        <end position="27"/>
    </location>
</feature>
<protein>
    <submittedName>
        <fullName evidence="3">O-glucosyltransferase rumi</fullName>
    </submittedName>
</protein>
<dbReference type="Pfam" id="PF05686">
    <property type="entry name" value="Glyco_transf_90"/>
    <property type="match status" value="1"/>
</dbReference>
<dbReference type="AlphaFoldDB" id="A0A438H9Q3"/>
<proteinExistence type="predicted"/>
<dbReference type="Proteomes" id="UP000288805">
    <property type="component" value="Unassembled WGS sequence"/>
</dbReference>
<dbReference type="SMART" id="SM00672">
    <property type="entry name" value="CAP10"/>
    <property type="match status" value="1"/>
</dbReference>
<accession>A0A438H9Q3</accession>
<reference evidence="3 4" key="1">
    <citation type="journal article" date="2018" name="PLoS Genet.">
        <title>Population sequencing reveals clonal diversity and ancestral inbreeding in the grapevine cultivar Chardonnay.</title>
        <authorList>
            <person name="Roach M.J."/>
            <person name="Johnson D.L."/>
            <person name="Bohlmann J."/>
            <person name="van Vuuren H.J."/>
            <person name="Jones S.J."/>
            <person name="Pretorius I.S."/>
            <person name="Schmidt S.A."/>
            <person name="Borneman A.R."/>
        </authorList>
    </citation>
    <scope>NUCLEOTIDE SEQUENCE [LARGE SCALE GENOMIC DNA]</scope>
    <source>
        <strain evidence="4">cv. Chardonnay</strain>
        <tissue evidence="3">Leaf</tissue>
    </source>
</reference>
<evidence type="ECO:0000256" key="1">
    <source>
        <dbReference type="SAM" id="MobiDB-lite"/>
    </source>
</evidence>
<dbReference type="PANTHER" id="PTHR12203:SF80">
    <property type="entry name" value="GLYCOSYLTRANSFERASE"/>
    <property type="match status" value="1"/>
</dbReference>
<dbReference type="InterPro" id="IPR006598">
    <property type="entry name" value="CAP10"/>
</dbReference>
<feature type="compositionally biased region" description="Basic residues" evidence="1">
    <location>
        <begin position="1"/>
        <end position="11"/>
    </location>
</feature>
<keyword evidence="3" id="KW-0808">Transferase</keyword>
<feature type="compositionally biased region" description="Polar residues" evidence="1">
    <location>
        <begin position="13"/>
        <end position="22"/>
    </location>
</feature>
<dbReference type="GO" id="GO:0016740">
    <property type="term" value="F:transferase activity"/>
    <property type="evidence" value="ECO:0007669"/>
    <property type="project" value="UniProtKB-KW"/>
</dbReference>
<dbReference type="PANTHER" id="PTHR12203">
    <property type="entry name" value="KDEL LYS-ASP-GLU-LEU CONTAINING - RELATED"/>
    <property type="match status" value="1"/>
</dbReference>
<dbReference type="EMBL" id="QGNW01000255">
    <property type="protein sequence ID" value="RVW81225.1"/>
    <property type="molecule type" value="Genomic_DNA"/>
</dbReference>
<sequence length="398" mass="46449">MGKVVRNRKLSHTGETAPNQNYGAGLAGPSRKSILTGDFLKKTLNYTSPTKPHSQKFEYSLNCREGNVSHTCPVTGPVAFEPGEPPSETCPEYFRWIYEDLRPWMDTGITRAMVEKARPAASIRIVVVDGKVYVEKYKRVNRNRDEFTIWGILQLLRMYPGKLPDFDLMFECRDRPMIKTHLYQGPDATVPPPLFHYCGDDETYDIARDQHKPWNAFKKDLKEGNYRTKWIDREPYAYWKGNVKMGVVRKELFKCRNTDEQDWNARLYIMDWGREVQSGFKTSDLANQCTHRYKIYTEGIGWSVSEKYILACDSVTLLVKPQYYEFFTRSLQPLVHYWPIKHKDMCKSIKFATDWCNNHTEKAQKIGKAGSSFVQEEIKMKFVYDYMFPSVVHVRKAA</sequence>